<feature type="coiled-coil region" evidence="1">
    <location>
        <begin position="73"/>
        <end position="103"/>
    </location>
</feature>
<dbReference type="AlphaFoldDB" id="A0AA88NF47"/>
<name>A0AA88NF47_CHASR</name>
<evidence type="ECO:0000256" key="2">
    <source>
        <dbReference type="SAM" id="MobiDB-lite"/>
    </source>
</evidence>
<dbReference type="Proteomes" id="UP001187415">
    <property type="component" value="Unassembled WGS sequence"/>
</dbReference>
<feature type="coiled-coil region" evidence="1">
    <location>
        <begin position="7"/>
        <end position="41"/>
    </location>
</feature>
<reference evidence="3" key="1">
    <citation type="submission" date="2023-07" db="EMBL/GenBank/DDBJ databases">
        <title>Chromosome-level Genome Assembly of Striped Snakehead (Channa striata).</title>
        <authorList>
            <person name="Liu H."/>
        </authorList>
    </citation>
    <scope>NUCLEOTIDE SEQUENCE</scope>
    <source>
        <strain evidence="3">Gz</strain>
        <tissue evidence="3">Muscle</tissue>
    </source>
</reference>
<evidence type="ECO:0000313" key="3">
    <source>
        <dbReference type="EMBL" id="KAK2855832.1"/>
    </source>
</evidence>
<feature type="compositionally biased region" description="Polar residues" evidence="2">
    <location>
        <begin position="498"/>
        <end position="511"/>
    </location>
</feature>
<feature type="coiled-coil region" evidence="1">
    <location>
        <begin position="211"/>
        <end position="238"/>
    </location>
</feature>
<accession>A0AA88NF47</accession>
<keyword evidence="1" id="KW-0175">Coiled coil</keyword>
<feature type="compositionally biased region" description="Basic and acidic residues" evidence="2">
    <location>
        <begin position="378"/>
        <end position="443"/>
    </location>
</feature>
<proteinExistence type="predicted"/>
<protein>
    <submittedName>
        <fullName evidence="3">Uncharacterized protein</fullName>
    </submittedName>
</protein>
<dbReference type="EMBL" id="JAUPFM010000003">
    <property type="protein sequence ID" value="KAK2855832.1"/>
    <property type="molecule type" value="Genomic_DNA"/>
</dbReference>
<evidence type="ECO:0000256" key="1">
    <source>
        <dbReference type="SAM" id="Coils"/>
    </source>
</evidence>
<evidence type="ECO:0000313" key="4">
    <source>
        <dbReference type="Proteomes" id="UP001187415"/>
    </source>
</evidence>
<feature type="region of interest" description="Disordered" evidence="2">
    <location>
        <begin position="378"/>
        <end position="522"/>
    </location>
</feature>
<comment type="caution">
    <text evidence="3">The sequence shown here is derived from an EMBL/GenBank/DDBJ whole genome shotgun (WGS) entry which is preliminary data.</text>
</comment>
<sequence length="553" mass="63080">MYLQDQENLLRANVERVEREVESARGQAKKLEDEYMSTNRSFEEGLKGRSLDPSGLATGECGLNVPPKKGHLVAEMRNRLAQRDELLAQVENLEAQRDKEMIHHARTDRKLLEILIQCERHKKEQFKNLYRDNITVCQTFIRWFYHSMGERIRPIKCSFDQLLQEQNLLAKNKTRSSCWRNGFDQRRISDTETQKTVSDLLSTLDTLEMVLESERLKTETYKQQYQSLRHEYEKVSDRIKQRKSSCTCGPNVPPVLHTTECRVKFTQDDEDLLDALDECVGEIMDNVAEIENQADEEVEVFTREVRQEAATNQWECVMICSLGNRCEQGPDDRLRSKLRSLEAQLQYERDRTEKFDQLRLIVGVKSEDWTMVEKRVAEDENQSKEETEIVGQDRCKRDAVHEDKPAETKSTERSETVKVTEEADTSKDDTDERTSETPQKETEGPSGWFSNKLVKANQERDVNTPNACSPSGTGCGPGSDVSGGQTAEHGEVCPGVRTGSSASPRTRSGLSNGPKKTHGVFPPVPLDAKMLTPKAQLVRLVHRVQSNIRSVSV</sequence>
<organism evidence="3 4">
    <name type="scientific">Channa striata</name>
    <name type="common">Snakehead murrel</name>
    <name type="synonym">Ophicephalus striatus</name>
    <dbReference type="NCBI Taxonomy" id="64152"/>
    <lineage>
        <taxon>Eukaryota</taxon>
        <taxon>Metazoa</taxon>
        <taxon>Chordata</taxon>
        <taxon>Craniata</taxon>
        <taxon>Vertebrata</taxon>
        <taxon>Euteleostomi</taxon>
        <taxon>Actinopterygii</taxon>
        <taxon>Neopterygii</taxon>
        <taxon>Teleostei</taxon>
        <taxon>Neoteleostei</taxon>
        <taxon>Acanthomorphata</taxon>
        <taxon>Anabantaria</taxon>
        <taxon>Anabantiformes</taxon>
        <taxon>Channoidei</taxon>
        <taxon>Channidae</taxon>
        <taxon>Channa</taxon>
    </lineage>
</organism>
<keyword evidence="4" id="KW-1185">Reference proteome</keyword>
<gene>
    <name evidence="3" type="ORF">Q5P01_004567</name>
</gene>